<protein>
    <submittedName>
        <fullName evidence="1">1336_t:CDS:1</fullName>
    </submittedName>
</protein>
<keyword evidence="2" id="KW-1185">Reference proteome</keyword>
<gene>
    <name evidence="1" type="ORF">AMORRO_LOCUS17913</name>
</gene>
<evidence type="ECO:0000313" key="1">
    <source>
        <dbReference type="EMBL" id="CAG8788202.1"/>
    </source>
</evidence>
<dbReference type="OrthoDB" id="10519888at2759"/>
<dbReference type="AlphaFoldDB" id="A0A9N9JP78"/>
<name>A0A9N9JP78_9GLOM</name>
<sequence length="50" mass="5735">DLLELKKLRLIACILRIFPCTSGRLGIKLKVGKKLRLFIMDSGDFMSVRK</sequence>
<feature type="non-terminal residue" evidence="1">
    <location>
        <position position="1"/>
    </location>
</feature>
<evidence type="ECO:0000313" key="2">
    <source>
        <dbReference type="Proteomes" id="UP000789342"/>
    </source>
</evidence>
<dbReference type="EMBL" id="CAJVPV010058765">
    <property type="protein sequence ID" value="CAG8788202.1"/>
    <property type="molecule type" value="Genomic_DNA"/>
</dbReference>
<proteinExistence type="predicted"/>
<comment type="caution">
    <text evidence="1">The sequence shown here is derived from an EMBL/GenBank/DDBJ whole genome shotgun (WGS) entry which is preliminary data.</text>
</comment>
<accession>A0A9N9JP78</accession>
<organism evidence="1 2">
    <name type="scientific">Acaulospora morrowiae</name>
    <dbReference type="NCBI Taxonomy" id="94023"/>
    <lineage>
        <taxon>Eukaryota</taxon>
        <taxon>Fungi</taxon>
        <taxon>Fungi incertae sedis</taxon>
        <taxon>Mucoromycota</taxon>
        <taxon>Glomeromycotina</taxon>
        <taxon>Glomeromycetes</taxon>
        <taxon>Diversisporales</taxon>
        <taxon>Acaulosporaceae</taxon>
        <taxon>Acaulospora</taxon>
    </lineage>
</organism>
<dbReference type="Proteomes" id="UP000789342">
    <property type="component" value="Unassembled WGS sequence"/>
</dbReference>
<reference evidence="1" key="1">
    <citation type="submission" date="2021-06" db="EMBL/GenBank/DDBJ databases">
        <authorList>
            <person name="Kallberg Y."/>
            <person name="Tangrot J."/>
            <person name="Rosling A."/>
        </authorList>
    </citation>
    <scope>NUCLEOTIDE SEQUENCE</scope>
    <source>
        <strain evidence="1">CL551</strain>
    </source>
</reference>